<evidence type="ECO:0000256" key="1">
    <source>
        <dbReference type="ARBA" id="ARBA00022801"/>
    </source>
</evidence>
<dbReference type="Pfam" id="PF07859">
    <property type="entry name" value="Abhydrolase_3"/>
    <property type="match status" value="1"/>
</dbReference>
<evidence type="ECO:0000259" key="2">
    <source>
        <dbReference type="Pfam" id="PF07859"/>
    </source>
</evidence>
<name>A0A402AAQ3_9CHLR</name>
<dbReference type="AlphaFoldDB" id="A0A402AAQ3"/>
<accession>A0A402AAQ3</accession>
<dbReference type="PANTHER" id="PTHR48081">
    <property type="entry name" value="AB HYDROLASE SUPERFAMILY PROTEIN C4A8.06C"/>
    <property type="match status" value="1"/>
</dbReference>
<dbReference type="EMBL" id="BIFR01000002">
    <property type="protein sequence ID" value="GCE16011.1"/>
    <property type="molecule type" value="Genomic_DNA"/>
</dbReference>
<comment type="caution">
    <text evidence="3">The sequence shown here is derived from an EMBL/GenBank/DDBJ whole genome shotgun (WGS) entry which is preliminary data.</text>
</comment>
<evidence type="ECO:0000313" key="4">
    <source>
        <dbReference type="Proteomes" id="UP000287352"/>
    </source>
</evidence>
<organism evidence="3 4">
    <name type="scientific">Tengunoibacter tsumagoiensis</name>
    <dbReference type="NCBI Taxonomy" id="2014871"/>
    <lineage>
        <taxon>Bacteria</taxon>
        <taxon>Bacillati</taxon>
        <taxon>Chloroflexota</taxon>
        <taxon>Ktedonobacteria</taxon>
        <taxon>Ktedonobacterales</taxon>
        <taxon>Dictyobacteraceae</taxon>
        <taxon>Tengunoibacter</taxon>
    </lineage>
</organism>
<dbReference type="InterPro" id="IPR029058">
    <property type="entry name" value="AB_hydrolase_fold"/>
</dbReference>
<dbReference type="Proteomes" id="UP000287352">
    <property type="component" value="Unassembled WGS sequence"/>
</dbReference>
<keyword evidence="1" id="KW-0378">Hydrolase</keyword>
<dbReference type="RefSeq" id="WP_126583401.1">
    <property type="nucleotide sequence ID" value="NZ_BIFR01000002.1"/>
</dbReference>
<gene>
    <name evidence="3" type="primary">aes</name>
    <name evidence="3" type="ORF">KTT_58700</name>
</gene>
<feature type="domain" description="Alpha/beta hydrolase fold-3" evidence="2">
    <location>
        <begin position="88"/>
        <end position="296"/>
    </location>
</feature>
<protein>
    <submittedName>
        <fullName evidence="3">Esterase</fullName>
    </submittedName>
</protein>
<dbReference type="GO" id="GO:0016787">
    <property type="term" value="F:hydrolase activity"/>
    <property type="evidence" value="ECO:0007669"/>
    <property type="project" value="UniProtKB-KW"/>
</dbReference>
<proteinExistence type="predicted"/>
<dbReference type="InterPro" id="IPR050300">
    <property type="entry name" value="GDXG_lipolytic_enzyme"/>
</dbReference>
<dbReference type="SUPFAM" id="SSF53474">
    <property type="entry name" value="alpha/beta-Hydrolases"/>
    <property type="match status" value="1"/>
</dbReference>
<sequence>MTTTKYLVDPELVAILNYIPASALTAESLAETRASAKKAVMASLASANVSQFSALSVSERFISGLEGEPNVRILVYLPTSVQGPLPTLLWIHGGGYVMGSADAEDLMVKSIVSNVGCAAVSVDYRLAPETPYPGPIEDCYAALKWIFTHANELGIDPQRIAVGGSSSGGGLAAALALLTRDRGEFSLAFQLLLAPMLDDRTCTLANPHPYTGEFIWTPEANRFGWTSLLGHEPGQSNVSPYAAAARAEHLEGLPATFINVGALDLFLEEDMEYARRLMRAGVSTELHVYPGAYHGFRMVANAQVTKAAERDQLAALRRAFDPSLLQASKS</sequence>
<evidence type="ECO:0000313" key="3">
    <source>
        <dbReference type="EMBL" id="GCE16011.1"/>
    </source>
</evidence>
<reference evidence="4" key="1">
    <citation type="submission" date="2018-12" db="EMBL/GenBank/DDBJ databases">
        <title>Tengunoibacter tsumagoiensis gen. nov., sp. nov., Dictyobacter kobayashii sp. nov., D. alpinus sp. nov., and D. joshuensis sp. nov. and description of Dictyobacteraceae fam. nov. within the order Ktedonobacterales isolated from Tengu-no-mugimeshi.</title>
        <authorList>
            <person name="Wang C.M."/>
            <person name="Zheng Y."/>
            <person name="Sakai Y."/>
            <person name="Toyoda A."/>
            <person name="Minakuchi Y."/>
            <person name="Abe K."/>
            <person name="Yokota A."/>
            <person name="Yabe S."/>
        </authorList>
    </citation>
    <scope>NUCLEOTIDE SEQUENCE [LARGE SCALE GENOMIC DNA]</scope>
    <source>
        <strain evidence="4">Uno3</strain>
    </source>
</reference>
<dbReference type="InterPro" id="IPR013094">
    <property type="entry name" value="AB_hydrolase_3"/>
</dbReference>
<dbReference type="PANTHER" id="PTHR48081:SF8">
    <property type="entry name" value="ALPHA_BETA HYDROLASE FOLD-3 DOMAIN-CONTAINING PROTEIN-RELATED"/>
    <property type="match status" value="1"/>
</dbReference>
<dbReference type="OrthoDB" id="9815425at2"/>
<keyword evidence="4" id="KW-1185">Reference proteome</keyword>
<dbReference type="Gene3D" id="3.40.50.1820">
    <property type="entry name" value="alpha/beta hydrolase"/>
    <property type="match status" value="1"/>
</dbReference>